<sequence length="106" mass="11907">MFEFLQSISDFFQTGIYTFFQDAATYLITTLLIWWIKAKIMGLEFAWGVAQGILQGFQVSQKISAAFSMLPAEVLGTVNFFRFPEAVNLILAGGATRWVIKFIPGL</sequence>
<feature type="transmembrane region" description="Helical" evidence="1">
    <location>
        <begin position="15"/>
        <end position="36"/>
    </location>
</feature>
<organism evidence="2 3">
    <name type="scientific">Dechloromonas hankyongensis</name>
    <dbReference type="NCBI Taxonomy" id="2908002"/>
    <lineage>
        <taxon>Bacteria</taxon>
        <taxon>Pseudomonadati</taxon>
        <taxon>Pseudomonadota</taxon>
        <taxon>Betaproteobacteria</taxon>
        <taxon>Rhodocyclales</taxon>
        <taxon>Azonexaceae</taxon>
        <taxon>Dechloromonas</taxon>
    </lineage>
</organism>
<dbReference type="RefSeq" id="WP_275710862.1">
    <property type="nucleotide sequence ID" value="NZ_JAKLTN010000002.1"/>
</dbReference>
<evidence type="ECO:0000256" key="1">
    <source>
        <dbReference type="SAM" id="Phobius"/>
    </source>
</evidence>
<dbReference type="Proteomes" id="UP001165384">
    <property type="component" value="Unassembled WGS sequence"/>
</dbReference>
<dbReference type="Pfam" id="PF10734">
    <property type="entry name" value="DUF2523"/>
    <property type="match status" value="1"/>
</dbReference>
<gene>
    <name evidence="2" type="ORF">LZ012_11385</name>
</gene>
<keyword evidence="1" id="KW-1133">Transmembrane helix</keyword>
<dbReference type="EMBL" id="JAKLTN010000002">
    <property type="protein sequence ID" value="MCG2577595.1"/>
    <property type="molecule type" value="Genomic_DNA"/>
</dbReference>
<comment type="caution">
    <text evidence="2">The sequence shown here is derived from an EMBL/GenBank/DDBJ whole genome shotgun (WGS) entry which is preliminary data.</text>
</comment>
<protein>
    <submittedName>
        <fullName evidence="2">DUF2523 domain-containing protein</fullName>
    </submittedName>
</protein>
<name>A0ABS9K3F5_9RHOO</name>
<accession>A0ABS9K3F5</accession>
<evidence type="ECO:0000313" key="2">
    <source>
        <dbReference type="EMBL" id="MCG2577595.1"/>
    </source>
</evidence>
<reference evidence="2" key="1">
    <citation type="submission" date="2022-01" db="EMBL/GenBank/DDBJ databases">
        <authorList>
            <person name="Jo J.-H."/>
            <person name="Im W.-T."/>
        </authorList>
    </citation>
    <scope>NUCLEOTIDE SEQUENCE</scope>
    <source>
        <strain evidence="2">XY25</strain>
    </source>
</reference>
<keyword evidence="3" id="KW-1185">Reference proteome</keyword>
<evidence type="ECO:0000313" key="3">
    <source>
        <dbReference type="Proteomes" id="UP001165384"/>
    </source>
</evidence>
<keyword evidence="1" id="KW-0472">Membrane</keyword>
<keyword evidence="1" id="KW-0812">Transmembrane</keyword>
<proteinExistence type="predicted"/>
<dbReference type="InterPro" id="IPR019670">
    <property type="entry name" value="DUF2523"/>
</dbReference>